<feature type="transmembrane region" description="Helical" evidence="2">
    <location>
        <begin position="201"/>
        <end position="224"/>
    </location>
</feature>
<accession>A0AAX4PHA1</accession>
<dbReference type="PANTHER" id="PTHR35283:SF3">
    <property type="entry name" value="T12C22.21 PROTEIN"/>
    <property type="match status" value="1"/>
</dbReference>
<gene>
    <name evidence="3" type="ORF">HKI87_12g69840</name>
</gene>
<reference evidence="3 4" key="1">
    <citation type="submission" date="2024-03" db="EMBL/GenBank/DDBJ databases">
        <title>Complete genome sequence of the green alga Chloropicon roscoffensis RCC1871.</title>
        <authorList>
            <person name="Lemieux C."/>
            <person name="Pombert J.-F."/>
            <person name="Otis C."/>
            <person name="Turmel M."/>
        </authorList>
    </citation>
    <scope>NUCLEOTIDE SEQUENCE [LARGE SCALE GENOMIC DNA]</scope>
    <source>
        <strain evidence="3 4">RCC1871</strain>
    </source>
</reference>
<feature type="compositionally biased region" description="Basic and acidic residues" evidence="1">
    <location>
        <begin position="38"/>
        <end position="50"/>
    </location>
</feature>
<dbReference type="Proteomes" id="UP001472866">
    <property type="component" value="Chromosome 12"/>
</dbReference>
<feature type="transmembrane region" description="Helical" evidence="2">
    <location>
        <begin position="135"/>
        <end position="155"/>
    </location>
</feature>
<sequence>MNAARARVPSASRRGTLARAEGGGSPPPGRPRRPRMRILTEEEREKRAAERQQQQEQGVVAGVGETEPAEPVKVYKVEDEGVEVEGIARVDRGEETFPSLNNAGSTAALVAGDAIALLAFAAIGRASHGESLGAGDLFATALPFMIGWFGAGYFVSAYNNSARGKNGANQSLEPAFKTWALGIPAGIALRTVGKGYLPPKAFVVATVLTTLVLMVGWRFGYATYAEPKEFKRRGNTKGNPLEFLDMIFGLIKRW</sequence>
<feature type="region of interest" description="Disordered" evidence="1">
    <location>
        <begin position="1"/>
        <end position="65"/>
    </location>
</feature>
<keyword evidence="2" id="KW-0812">Transmembrane</keyword>
<evidence type="ECO:0000313" key="4">
    <source>
        <dbReference type="Proteomes" id="UP001472866"/>
    </source>
</evidence>
<keyword evidence="4" id="KW-1185">Reference proteome</keyword>
<name>A0AAX4PHA1_9CHLO</name>
<evidence type="ECO:0000313" key="3">
    <source>
        <dbReference type="EMBL" id="WZN65426.1"/>
    </source>
</evidence>
<proteinExistence type="predicted"/>
<organism evidence="3 4">
    <name type="scientific">Chloropicon roscoffensis</name>
    <dbReference type="NCBI Taxonomy" id="1461544"/>
    <lineage>
        <taxon>Eukaryota</taxon>
        <taxon>Viridiplantae</taxon>
        <taxon>Chlorophyta</taxon>
        <taxon>Chloropicophyceae</taxon>
        <taxon>Chloropicales</taxon>
        <taxon>Chloropicaceae</taxon>
        <taxon>Chloropicon</taxon>
    </lineage>
</organism>
<dbReference type="AlphaFoldDB" id="A0AAX4PHA1"/>
<protein>
    <submittedName>
        <fullName evidence="3">DUF3054 domain-containing protein</fullName>
    </submittedName>
</protein>
<keyword evidence="2" id="KW-0472">Membrane</keyword>
<dbReference type="PANTHER" id="PTHR35283">
    <property type="entry name" value="T12C22.21 PROTEIN"/>
    <property type="match status" value="1"/>
</dbReference>
<keyword evidence="2" id="KW-1133">Transmembrane helix</keyword>
<feature type="compositionally biased region" description="Low complexity" evidence="1">
    <location>
        <begin position="51"/>
        <end position="65"/>
    </location>
</feature>
<evidence type="ECO:0000256" key="1">
    <source>
        <dbReference type="SAM" id="MobiDB-lite"/>
    </source>
</evidence>
<dbReference type="EMBL" id="CP151512">
    <property type="protein sequence ID" value="WZN65426.1"/>
    <property type="molecule type" value="Genomic_DNA"/>
</dbReference>
<feature type="transmembrane region" description="Helical" evidence="2">
    <location>
        <begin position="103"/>
        <end position="123"/>
    </location>
</feature>
<dbReference type="InterPro" id="IPR021414">
    <property type="entry name" value="DUF3054"/>
</dbReference>
<evidence type="ECO:0000256" key="2">
    <source>
        <dbReference type="SAM" id="Phobius"/>
    </source>
</evidence>
<feature type="compositionally biased region" description="Low complexity" evidence="1">
    <location>
        <begin position="1"/>
        <end position="14"/>
    </location>
</feature>
<dbReference type="Pfam" id="PF11255">
    <property type="entry name" value="DUF3054"/>
    <property type="match status" value="1"/>
</dbReference>